<dbReference type="Proteomes" id="UP001374893">
    <property type="component" value="Chromosome"/>
</dbReference>
<dbReference type="EMBL" id="AP024702">
    <property type="protein sequence ID" value="BCX49735.1"/>
    <property type="molecule type" value="Genomic_DNA"/>
</dbReference>
<evidence type="ECO:0000313" key="2">
    <source>
        <dbReference type="EMBL" id="BCX49735.1"/>
    </source>
</evidence>
<evidence type="ECO:0000256" key="1">
    <source>
        <dbReference type="SAM" id="SignalP"/>
    </source>
</evidence>
<evidence type="ECO:0008006" key="4">
    <source>
        <dbReference type="Google" id="ProtNLM"/>
    </source>
</evidence>
<evidence type="ECO:0000313" key="3">
    <source>
        <dbReference type="Proteomes" id="UP001374893"/>
    </source>
</evidence>
<keyword evidence="3" id="KW-1185">Reference proteome</keyword>
<accession>A0ABN6H7T1</accession>
<dbReference type="RefSeq" id="WP_338686458.1">
    <property type="nucleotide sequence ID" value="NZ_AP024702.1"/>
</dbReference>
<feature type="signal peptide" evidence="1">
    <location>
        <begin position="1"/>
        <end position="17"/>
    </location>
</feature>
<protein>
    <recommendedName>
        <fullName evidence="4">Outer membrane protein beta-barrel domain-containing protein</fullName>
    </recommendedName>
</protein>
<organism evidence="2 3">
    <name type="scientific">Haloferula helveola</name>
    <dbReference type="NCBI Taxonomy" id="490095"/>
    <lineage>
        <taxon>Bacteria</taxon>
        <taxon>Pseudomonadati</taxon>
        <taxon>Verrucomicrobiota</taxon>
        <taxon>Verrucomicrobiia</taxon>
        <taxon>Verrucomicrobiales</taxon>
        <taxon>Verrucomicrobiaceae</taxon>
        <taxon>Haloferula</taxon>
    </lineage>
</organism>
<proteinExistence type="predicted"/>
<reference evidence="2 3" key="1">
    <citation type="submission" date="2021-06" db="EMBL/GenBank/DDBJ databases">
        <title>Complete genome of Haloferula helveola possessing various polysaccharide degrading enzymes.</title>
        <authorList>
            <person name="Takami H."/>
            <person name="Huang C."/>
            <person name="Hamasaki K."/>
        </authorList>
    </citation>
    <scope>NUCLEOTIDE SEQUENCE [LARGE SCALE GENOMIC DNA]</scope>
    <source>
        <strain evidence="2 3">CN-1</strain>
    </source>
</reference>
<gene>
    <name evidence="2" type="ORF">HAHE_36430</name>
</gene>
<feature type="chain" id="PRO_5046100244" description="Outer membrane protein beta-barrel domain-containing protein" evidence="1">
    <location>
        <begin position="18"/>
        <end position="356"/>
    </location>
</feature>
<name>A0ABN6H7T1_9BACT</name>
<keyword evidence="1" id="KW-0732">Signal</keyword>
<dbReference type="Gene3D" id="2.40.160.20">
    <property type="match status" value="1"/>
</dbReference>
<sequence length="356" mass="37002">MTARLLFALLPATPAFAGPASPKSPIEPPAEISPWRIGTGVMWRNIGDLSVSPDLANGRFAGNLFVPDPAAGPANANADRTYDDGYVNQGAATPGTGLTTFWGYQNASQVGGGNLTYTASGGLGLSAPGPGSDDADAEAAPYIEVSYLQPIRADLLIGPTANFSFVSLDGRTASPMALSDASTVDSYALNGVIPPLAGYMGTFAGPGPLIGNQPTTRTTVLTPAGGGGSYAFDSSTDLYSLALGGEAHWLPTDRCYIGFGAGLVLNYAEWDAGWSARLIDPATVALSTYGARSSGDDFLLGAYLKTSGRYRFTDQWSIEAFFRYDWNESLDGSAGPTTFKIDLSGWSAGFGVGFTF</sequence>